<dbReference type="PROSITE" id="PS51201">
    <property type="entry name" value="RCK_N"/>
    <property type="match status" value="2"/>
</dbReference>
<dbReference type="AlphaFoldDB" id="A0ABD5XA86"/>
<feature type="domain" description="RCK C-terminal" evidence="3">
    <location>
        <begin position="254"/>
        <end position="339"/>
    </location>
</feature>
<evidence type="ECO:0000256" key="1">
    <source>
        <dbReference type="SAM" id="Phobius"/>
    </source>
</evidence>
<reference evidence="4 5" key="1">
    <citation type="journal article" date="2014" name="Int. J. Syst. Evol. Microbiol.">
        <title>Complete genome sequence of Corynebacterium casei LMG S-19264T (=DSM 44701T), isolated from a smear-ripened cheese.</title>
        <authorList>
            <consortium name="US DOE Joint Genome Institute (JGI-PGF)"/>
            <person name="Walter F."/>
            <person name="Albersmeier A."/>
            <person name="Kalinowski J."/>
            <person name="Ruckert C."/>
        </authorList>
    </citation>
    <scope>NUCLEOTIDE SEQUENCE [LARGE SCALE GENOMIC DNA]</scope>
    <source>
        <strain evidence="4 5">CGMCC 4.7215</strain>
    </source>
</reference>
<accession>A0ABD5XA86</accession>
<comment type="caution">
    <text evidence="4">The sequence shown here is derived from an EMBL/GenBank/DDBJ whole genome shotgun (WGS) entry which is preliminary data.</text>
</comment>
<feature type="domain" description="RCK N-terminal" evidence="2">
    <location>
        <begin position="118"/>
        <end position="234"/>
    </location>
</feature>
<feature type="transmembrane region" description="Helical" evidence="1">
    <location>
        <begin position="9"/>
        <end position="26"/>
    </location>
</feature>
<evidence type="ECO:0000313" key="4">
    <source>
        <dbReference type="EMBL" id="MFC7126779.1"/>
    </source>
</evidence>
<dbReference type="EMBL" id="JBHSZQ010000047">
    <property type="protein sequence ID" value="MFC7126779.1"/>
    <property type="molecule type" value="Genomic_DNA"/>
</dbReference>
<keyword evidence="4" id="KW-0406">Ion transport</keyword>
<keyword evidence="1" id="KW-0812">Transmembrane</keyword>
<dbReference type="SUPFAM" id="SSF51735">
    <property type="entry name" value="NAD(P)-binding Rossmann-fold domains"/>
    <property type="match status" value="2"/>
</dbReference>
<keyword evidence="1" id="KW-1133">Transmembrane helix</keyword>
<dbReference type="PANTHER" id="PTHR43833">
    <property type="entry name" value="POTASSIUM CHANNEL PROTEIN 2-RELATED-RELATED"/>
    <property type="match status" value="1"/>
</dbReference>
<protein>
    <submittedName>
        <fullName evidence="4">Potassium channel family protein</fullName>
    </submittedName>
</protein>
<name>A0ABD5XA86_9EURY</name>
<dbReference type="InterPro" id="IPR050721">
    <property type="entry name" value="Trk_Ktr_HKT_K-transport"/>
</dbReference>
<evidence type="ECO:0000313" key="5">
    <source>
        <dbReference type="Proteomes" id="UP001596414"/>
    </source>
</evidence>
<dbReference type="InterPro" id="IPR036721">
    <property type="entry name" value="RCK_C_sf"/>
</dbReference>
<gene>
    <name evidence="4" type="ORF">ACFQJ7_12215</name>
</gene>
<dbReference type="SUPFAM" id="SSF81324">
    <property type="entry name" value="Voltage-gated potassium channels"/>
    <property type="match status" value="1"/>
</dbReference>
<keyword evidence="1" id="KW-0472">Membrane</keyword>
<evidence type="ECO:0000259" key="2">
    <source>
        <dbReference type="PROSITE" id="PS51201"/>
    </source>
</evidence>
<proteinExistence type="predicted"/>
<sequence length="551" mass="58839">MKKLRRRAAYYLFSVSILILVVSVVYDVGMKTFEPGPYPPAGVEWSLAHSMQVVVETFTATGYGSDSPWISTEMNILIVLLDLTGVALFFLALPAILVPLFQNTLSPSAPTAVDDGLSDHIVICTYTARAEVLVEELQSNEVPYVLVEPDDQRALELQEQGHTVVHAEPQSVSDLRRANIGSARALVADVSDRIDASIVLATKEAAESCTVLSVVDEPGHESYHSLAGADEVVMPRKLLGEGLAGKLTTALDTDLGDSLEIGDDFDVMEVPIHHGSPLAGTTLAESNIRERFGVSVIGAWFRGTFESPPPPSRTLDGGTVLLVSGNQTQIETLERELHAPVRSHSRSDVVVIGHGEVGKTVTNALDRTNVPYTVVDQEPGNAVDIVGDATDPDVMIEAGVPNAQSVVLTLPDDTTTEFATLVARDLNEAAEVAARSNSTEAVRKTYRAGADYVLSLSTVSGRAIASVLLEGSETLSQGQAVQILKTTAPVLSGETLATADVREQTGCTVVAVERSETVITELEPQFQFESSDTLVIAGTDEGTNVFIEQYT</sequence>
<dbReference type="PROSITE" id="PS51202">
    <property type="entry name" value="RCK_C"/>
    <property type="match status" value="1"/>
</dbReference>
<feature type="transmembrane region" description="Helical" evidence="1">
    <location>
        <begin position="76"/>
        <end position="101"/>
    </location>
</feature>
<dbReference type="Proteomes" id="UP001596414">
    <property type="component" value="Unassembled WGS sequence"/>
</dbReference>
<dbReference type="Pfam" id="PF02080">
    <property type="entry name" value="TrkA_C"/>
    <property type="match status" value="2"/>
</dbReference>
<dbReference type="Gene3D" id="3.30.70.1450">
    <property type="entry name" value="Regulator of K+ conductance, C-terminal domain"/>
    <property type="match status" value="2"/>
</dbReference>
<dbReference type="SUPFAM" id="SSF116726">
    <property type="entry name" value="TrkA C-terminal domain-like"/>
    <property type="match status" value="2"/>
</dbReference>
<keyword evidence="4" id="KW-0407">Ion channel</keyword>
<dbReference type="Gene3D" id="3.40.50.720">
    <property type="entry name" value="NAD(P)-binding Rossmann-like Domain"/>
    <property type="match status" value="2"/>
</dbReference>
<dbReference type="InterPro" id="IPR003148">
    <property type="entry name" value="RCK_N"/>
</dbReference>
<dbReference type="Pfam" id="PF02254">
    <property type="entry name" value="TrkA_N"/>
    <property type="match status" value="2"/>
</dbReference>
<keyword evidence="4" id="KW-0813">Transport</keyword>
<dbReference type="InterPro" id="IPR006037">
    <property type="entry name" value="RCK_C"/>
</dbReference>
<evidence type="ECO:0000259" key="3">
    <source>
        <dbReference type="PROSITE" id="PS51202"/>
    </source>
</evidence>
<dbReference type="RefSeq" id="WP_267637393.1">
    <property type="nucleotide sequence ID" value="NZ_JAODIY010000009.1"/>
</dbReference>
<dbReference type="PANTHER" id="PTHR43833:SF9">
    <property type="entry name" value="POTASSIUM CHANNEL PROTEIN YUGO-RELATED"/>
    <property type="match status" value="1"/>
</dbReference>
<feature type="transmembrane region" description="Helical" evidence="1">
    <location>
        <begin position="46"/>
        <end position="64"/>
    </location>
</feature>
<dbReference type="InterPro" id="IPR036291">
    <property type="entry name" value="NAD(P)-bd_dom_sf"/>
</dbReference>
<dbReference type="GO" id="GO:0034220">
    <property type="term" value="P:monoatomic ion transmembrane transport"/>
    <property type="evidence" value="ECO:0007669"/>
    <property type="project" value="UniProtKB-KW"/>
</dbReference>
<organism evidence="4 5">
    <name type="scientific">Halovenus rubra</name>
    <dbReference type="NCBI Taxonomy" id="869890"/>
    <lineage>
        <taxon>Archaea</taxon>
        <taxon>Methanobacteriati</taxon>
        <taxon>Methanobacteriota</taxon>
        <taxon>Stenosarchaea group</taxon>
        <taxon>Halobacteria</taxon>
        <taxon>Halobacteriales</taxon>
        <taxon>Haloarculaceae</taxon>
        <taxon>Halovenus</taxon>
    </lineage>
</organism>
<feature type="domain" description="RCK N-terminal" evidence="2">
    <location>
        <begin position="346"/>
        <end position="454"/>
    </location>
</feature>